<dbReference type="Pfam" id="PF02579">
    <property type="entry name" value="Nitro_FeMo-Co"/>
    <property type="match status" value="1"/>
</dbReference>
<evidence type="ECO:0000256" key="1">
    <source>
        <dbReference type="ARBA" id="ARBA00010285"/>
    </source>
</evidence>
<reference evidence="4 5" key="1">
    <citation type="submission" date="2024-03" db="EMBL/GenBank/DDBJ databases">
        <title>Sulfurimonas sp. HSL3-1.</title>
        <authorList>
            <person name="Wang S."/>
        </authorList>
    </citation>
    <scope>NUCLEOTIDE SEQUENCE [LARGE SCALE GENOMIC DNA]</scope>
    <source>
        <strain evidence="4 5">HSL3-1</strain>
    </source>
</reference>
<dbReference type="PANTHER" id="PTHR33937">
    <property type="entry name" value="IRON-MOLYBDENUM PROTEIN-RELATED-RELATED"/>
    <property type="match status" value="1"/>
</dbReference>
<organism evidence="4 5">
    <name type="scientific">Sulfurimonas diazotrophicus</name>
    <dbReference type="NCBI Taxonomy" id="3131939"/>
    <lineage>
        <taxon>Bacteria</taxon>
        <taxon>Pseudomonadati</taxon>
        <taxon>Campylobacterota</taxon>
        <taxon>Epsilonproteobacteria</taxon>
        <taxon>Campylobacterales</taxon>
        <taxon>Sulfurimonadaceae</taxon>
        <taxon>Sulfurimonas</taxon>
    </lineage>
</organism>
<dbReference type="CDD" id="cd00853">
    <property type="entry name" value="NifX"/>
    <property type="match status" value="1"/>
</dbReference>
<keyword evidence="5" id="KW-1185">Reference proteome</keyword>
<feature type="domain" description="Dinitrogenase iron-molybdenum cofactor biosynthesis" evidence="3">
    <location>
        <begin position="10"/>
        <end position="100"/>
    </location>
</feature>
<accession>A0ABZ3H6Q6</accession>
<dbReference type="Proteomes" id="UP001447842">
    <property type="component" value="Chromosome"/>
</dbReference>
<keyword evidence="2" id="KW-0535">Nitrogen fixation</keyword>
<evidence type="ECO:0000256" key="2">
    <source>
        <dbReference type="ARBA" id="ARBA00023231"/>
    </source>
</evidence>
<evidence type="ECO:0000313" key="5">
    <source>
        <dbReference type="Proteomes" id="UP001447842"/>
    </source>
</evidence>
<dbReference type="EMBL" id="CP147920">
    <property type="protein sequence ID" value="XAU14225.1"/>
    <property type="molecule type" value="Genomic_DNA"/>
</dbReference>
<dbReference type="RefSeq" id="WP_231018429.1">
    <property type="nucleotide sequence ID" value="NZ_CP147920.1"/>
</dbReference>
<dbReference type="PANTHER" id="PTHR33937:SF1">
    <property type="entry name" value="IRON-MOLIBDENUM COFACTOR PROCESSING PROTEIN"/>
    <property type="match status" value="1"/>
</dbReference>
<dbReference type="InterPro" id="IPR034169">
    <property type="entry name" value="NifX-like"/>
</dbReference>
<dbReference type="InterPro" id="IPR036105">
    <property type="entry name" value="DiNase_FeMo-co_biosyn_sf"/>
</dbReference>
<name>A0ABZ3H6Q6_9BACT</name>
<dbReference type="SUPFAM" id="SSF53146">
    <property type="entry name" value="Nitrogenase accessory factor-like"/>
    <property type="match status" value="1"/>
</dbReference>
<dbReference type="Gene3D" id="3.30.420.130">
    <property type="entry name" value="Dinitrogenase iron-molybdenum cofactor biosynthesis domain"/>
    <property type="match status" value="1"/>
</dbReference>
<comment type="similarity">
    <text evidence="1">Belongs to the NifX/NifY family.</text>
</comment>
<gene>
    <name evidence="4" type="ORF">WCY31_08140</name>
</gene>
<dbReference type="InterPro" id="IPR003731">
    <property type="entry name" value="Di-Nase_FeMo-co_biosynth"/>
</dbReference>
<sequence length="125" mass="13978">MRIAFASSTGEKIDQHFGWSKTFHLYEVDKESATLLKVIESSDEPEEEVAKLNYKIGTIEEADILYCTQIGPKASKMVQAAGIHPVQVKEGEALQGAIDQIHEMLNTQPPLWLLRIFHKGAQRSA</sequence>
<evidence type="ECO:0000313" key="4">
    <source>
        <dbReference type="EMBL" id="XAU14225.1"/>
    </source>
</evidence>
<proteinExistence type="inferred from homology"/>
<protein>
    <submittedName>
        <fullName evidence="4">NifB/NifX family molybdenum-iron cluster-binding protein</fullName>
    </submittedName>
</protein>
<dbReference type="InterPro" id="IPR051840">
    <property type="entry name" value="NifX/NifY_domain"/>
</dbReference>
<evidence type="ECO:0000259" key="3">
    <source>
        <dbReference type="Pfam" id="PF02579"/>
    </source>
</evidence>